<organism evidence="6 7">
    <name type="scientific">Dietzia timorensis</name>
    <dbReference type="NCBI Taxonomy" id="499555"/>
    <lineage>
        <taxon>Bacteria</taxon>
        <taxon>Bacillati</taxon>
        <taxon>Actinomycetota</taxon>
        <taxon>Actinomycetes</taxon>
        <taxon>Mycobacteriales</taxon>
        <taxon>Dietziaceae</taxon>
        <taxon>Dietzia</taxon>
    </lineage>
</organism>
<evidence type="ECO:0000259" key="4">
    <source>
        <dbReference type="PROSITE" id="PS50043"/>
    </source>
</evidence>
<protein>
    <submittedName>
        <fullName evidence="6">Response regulator transcription factor</fullName>
    </submittedName>
</protein>
<dbReference type="Pfam" id="PF00196">
    <property type="entry name" value="GerE"/>
    <property type="match status" value="1"/>
</dbReference>
<dbReference type="InterPro" id="IPR001789">
    <property type="entry name" value="Sig_transdc_resp-reg_receiver"/>
</dbReference>
<dbReference type="PANTHER" id="PTHR45566:SF2">
    <property type="entry name" value="NARL SUBFAMILY"/>
    <property type="match status" value="1"/>
</dbReference>
<keyword evidence="1" id="KW-0238">DNA-binding</keyword>
<dbReference type="PRINTS" id="PR00038">
    <property type="entry name" value="HTHLUXR"/>
</dbReference>
<evidence type="ECO:0000256" key="1">
    <source>
        <dbReference type="ARBA" id="ARBA00023125"/>
    </source>
</evidence>
<dbReference type="CDD" id="cd06170">
    <property type="entry name" value="LuxR_C_like"/>
    <property type="match status" value="1"/>
</dbReference>
<dbReference type="SUPFAM" id="SSF46894">
    <property type="entry name" value="C-terminal effector domain of the bipartite response regulators"/>
    <property type="match status" value="1"/>
</dbReference>
<dbReference type="InterPro" id="IPR016032">
    <property type="entry name" value="Sig_transdc_resp-reg_C-effctor"/>
</dbReference>
<accession>A0A921JZ47</accession>
<feature type="domain" description="HTH luxR-type" evidence="4">
    <location>
        <begin position="136"/>
        <end position="201"/>
    </location>
</feature>
<dbReference type="SUPFAM" id="SSF52172">
    <property type="entry name" value="CheY-like"/>
    <property type="match status" value="1"/>
</dbReference>
<dbReference type="PROSITE" id="PS50043">
    <property type="entry name" value="HTH_LUXR_2"/>
    <property type="match status" value="1"/>
</dbReference>
<keyword evidence="2" id="KW-0597">Phosphoprotein</keyword>
<feature type="region of interest" description="Disordered" evidence="3">
    <location>
        <begin position="117"/>
        <end position="142"/>
    </location>
</feature>
<evidence type="ECO:0000256" key="2">
    <source>
        <dbReference type="PROSITE-ProRule" id="PRU00169"/>
    </source>
</evidence>
<dbReference type="SMART" id="SM00421">
    <property type="entry name" value="HTH_LUXR"/>
    <property type="match status" value="1"/>
</dbReference>
<dbReference type="PROSITE" id="PS50110">
    <property type="entry name" value="RESPONSE_REGULATORY"/>
    <property type="match status" value="1"/>
</dbReference>
<dbReference type="InterPro" id="IPR051015">
    <property type="entry name" value="EvgA-like"/>
</dbReference>
<reference evidence="6" key="2">
    <citation type="submission" date="2021-09" db="EMBL/GenBank/DDBJ databases">
        <authorList>
            <person name="Gilroy R."/>
        </authorList>
    </citation>
    <scope>NUCLEOTIDE SEQUENCE</scope>
    <source>
        <strain evidence="6">ChiGjej1B1-18357</strain>
    </source>
</reference>
<evidence type="ECO:0000256" key="3">
    <source>
        <dbReference type="SAM" id="MobiDB-lite"/>
    </source>
</evidence>
<dbReference type="AlphaFoldDB" id="A0A921JZ47"/>
<gene>
    <name evidence="6" type="ORF">K8V11_13425</name>
</gene>
<feature type="modified residue" description="4-aspartylphosphate" evidence="2">
    <location>
        <position position="51"/>
    </location>
</feature>
<sequence>MSPIRVALVNDYDVVVRGLADMLSEFDDRITFVDLNSDADVDAHTDIALFDSFASPQPVNPHVGTLSDHPLVRRSVLYTWDLDEAQIESALRSGADGYISKSLPAADLVSAIEAVHAGTGRAQRSPTPGNDDRGDWPGRENGLTPREAEILALIAQGRSNEEIAHHANISINSVKTLIRSCYRRIDVTRRPQAILWAVDHGFLPDRPHAHAFGALTEREA</sequence>
<evidence type="ECO:0000313" key="6">
    <source>
        <dbReference type="EMBL" id="HJE92000.1"/>
    </source>
</evidence>
<dbReference type="GO" id="GO:0006355">
    <property type="term" value="P:regulation of DNA-templated transcription"/>
    <property type="evidence" value="ECO:0007669"/>
    <property type="project" value="InterPro"/>
</dbReference>
<name>A0A921JZ47_9ACTN</name>
<feature type="domain" description="Response regulatory" evidence="5">
    <location>
        <begin position="5"/>
        <end position="116"/>
    </location>
</feature>
<comment type="caution">
    <text evidence="6">The sequence shown here is derived from an EMBL/GenBank/DDBJ whole genome shotgun (WGS) entry which is preliminary data.</text>
</comment>
<evidence type="ECO:0000313" key="7">
    <source>
        <dbReference type="Proteomes" id="UP000776650"/>
    </source>
</evidence>
<evidence type="ECO:0000259" key="5">
    <source>
        <dbReference type="PROSITE" id="PS50110"/>
    </source>
</evidence>
<dbReference type="GO" id="GO:0000160">
    <property type="term" value="P:phosphorelay signal transduction system"/>
    <property type="evidence" value="ECO:0007669"/>
    <property type="project" value="InterPro"/>
</dbReference>
<reference evidence="6" key="1">
    <citation type="journal article" date="2021" name="PeerJ">
        <title>Extensive microbial diversity within the chicken gut microbiome revealed by metagenomics and culture.</title>
        <authorList>
            <person name="Gilroy R."/>
            <person name="Ravi A."/>
            <person name="Getino M."/>
            <person name="Pursley I."/>
            <person name="Horton D.L."/>
            <person name="Alikhan N.F."/>
            <person name="Baker D."/>
            <person name="Gharbi K."/>
            <person name="Hall N."/>
            <person name="Watson M."/>
            <person name="Adriaenssens E.M."/>
            <person name="Foster-Nyarko E."/>
            <person name="Jarju S."/>
            <person name="Secka A."/>
            <person name="Antonio M."/>
            <person name="Oren A."/>
            <person name="Chaudhuri R.R."/>
            <person name="La Ragione R."/>
            <person name="Hildebrand F."/>
            <person name="Pallen M.J."/>
        </authorList>
    </citation>
    <scope>NUCLEOTIDE SEQUENCE</scope>
    <source>
        <strain evidence="6">ChiGjej1B1-18357</strain>
    </source>
</reference>
<dbReference type="InterPro" id="IPR011006">
    <property type="entry name" value="CheY-like_superfamily"/>
</dbReference>
<dbReference type="Gene3D" id="3.40.50.2300">
    <property type="match status" value="1"/>
</dbReference>
<dbReference type="Proteomes" id="UP000776650">
    <property type="component" value="Unassembled WGS sequence"/>
</dbReference>
<dbReference type="GO" id="GO:0003677">
    <property type="term" value="F:DNA binding"/>
    <property type="evidence" value="ECO:0007669"/>
    <property type="project" value="UniProtKB-KW"/>
</dbReference>
<dbReference type="PANTHER" id="PTHR45566">
    <property type="entry name" value="HTH-TYPE TRANSCRIPTIONAL REGULATOR YHJB-RELATED"/>
    <property type="match status" value="1"/>
</dbReference>
<dbReference type="InterPro" id="IPR000792">
    <property type="entry name" value="Tscrpt_reg_LuxR_C"/>
</dbReference>
<dbReference type="RefSeq" id="WP_303915281.1">
    <property type="nucleotide sequence ID" value="NZ_DYXM01000256.1"/>
</dbReference>
<dbReference type="EMBL" id="DYXM01000256">
    <property type="protein sequence ID" value="HJE92000.1"/>
    <property type="molecule type" value="Genomic_DNA"/>
</dbReference>
<proteinExistence type="predicted"/>